<comment type="caution">
    <text evidence="2">The sequence shown here is derived from an EMBL/GenBank/DDBJ whole genome shotgun (WGS) entry which is preliminary data.</text>
</comment>
<proteinExistence type="predicted"/>
<keyword evidence="1" id="KW-0732">Signal</keyword>
<evidence type="ECO:0000313" key="2">
    <source>
        <dbReference type="EMBL" id="KAH3811552.1"/>
    </source>
</evidence>
<evidence type="ECO:0000256" key="1">
    <source>
        <dbReference type="SAM" id="SignalP"/>
    </source>
</evidence>
<feature type="chain" id="PRO_5038898147" evidence="1">
    <location>
        <begin position="22"/>
        <end position="130"/>
    </location>
</feature>
<gene>
    <name evidence="2" type="ORF">DPMN_139962</name>
</gene>
<reference evidence="2" key="2">
    <citation type="submission" date="2020-11" db="EMBL/GenBank/DDBJ databases">
        <authorList>
            <person name="McCartney M.A."/>
            <person name="Auch B."/>
            <person name="Kono T."/>
            <person name="Mallez S."/>
            <person name="Becker A."/>
            <person name="Gohl D.M."/>
            <person name="Silverstein K.A.T."/>
            <person name="Koren S."/>
            <person name="Bechman K.B."/>
            <person name="Herman A."/>
            <person name="Abrahante J.E."/>
            <person name="Garbe J."/>
        </authorList>
    </citation>
    <scope>NUCLEOTIDE SEQUENCE</scope>
    <source>
        <strain evidence="2">Duluth1</strain>
        <tissue evidence="2">Whole animal</tissue>
    </source>
</reference>
<dbReference type="EMBL" id="JAIWYP010000006">
    <property type="protein sequence ID" value="KAH3811552.1"/>
    <property type="molecule type" value="Genomic_DNA"/>
</dbReference>
<keyword evidence="3" id="KW-1185">Reference proteome</keyword>
<protein>
    <submittedName>
        <fullName evidence="2">Uncharacterized protein</fullName>
    </submittedName>
</protein>
<organism evidence="2 3">
    <name type="scientific">Dreissena polymorpha</name>
    <name type="common">Zebra mussel</name>
    <name type="synonym">Mytilus polymorpha</name>
    <dbReference type="NCBI Taxonomy" id="45954"/>
    <lineage>
        <taxon>Eukaryota</taxon>
        <taxon>Metazoa</taxon>
        <taxon>Spiralia</taxon>
        <taxon>Lophotrochozoa</taxon>
        <taxon>Mollusca</taxon>
        <taxon>Bivalvia</taxon>
        <taxon>Autobranchia</taxon>
        <taxon>Heteroconchia</taxon>
        <taxon>Euheterodonta</taxon>
        <taxon>Imparidentia</taxon>
        <taxon>Neoheterodontei</taxon>
        <taxon>Myida</taxon>
        <taxon>Dreissenoidea</taxon>
        <taxon>Dreissenidae</taxon>
        <taxon>Dreissena</taxon>
    </lineage>
</organism>
<sequence length="130" mass="14664">MVLLELLFIAVMCIFCPIVLMNQPRIVENDTDGDLCFATCLSMNVLKGIGSTGLLILKLFGYKDAELNELALDAKRFVFSDSKMHPALRKVCEKVLLSNGFASYIGIERPMDVCAFSCFSLRRLLWYKNL</sequence>
<name>A0A9D4JLA5_DREPO</name>
<dbReference type="AlphaFoldDB" id="A0A9D4JLA5"/>
<reference evidence="2" key="1">
    <citation type="journal article" date="2019" name="bioRxiv">
        <title>The Genome of the Zebra Mussel, Dreissena polymorpha: A Resource for Invasive Species Research.</title>
        <authorList>
            <person name="McCartney M.A."/>
            <person name="Auch B."/>
            <person name="Kono T."/>
            <person name="Mallez S."/>
            <person name="Zhang Y."/>
            <person name="Obille A."/>
            <person name="Becker A."/>
            <person name="Abrahante J.E."/>
            <person name="Garbe J."/>
            <person name="Badalamenti J.P."/>
            <person name="Herman A."/>
            <person name="Mangelson H."/>
            <person name="Liachko I."/>
            <person name="Sullivan S."/>
            <person name="Sone E.D."/>
            <person name="Koren S."/>
            <person name="Silverstein K.A.T."/>
            <person name="Beckman K.B."/>
            <person name="Gohl D.M."/>
        </authorList>
    </citation>
    <scope>NUCLEOTIDE SEQUENCE</scope>
    <source>
        <strain evidence="2">Duluth1</strain>
        <tissue evidence="2">Whole animal</tissue>
    </source>
</reference>
<evidence type="ECO:0000313" key="3">
    <source>
        <dbReference type="Proteomes" id="UP000828390"/>
    </source>
</evidence>
<feature type="signal peptide" evidence="1">
    <location>
        <begin position="1"/>
        <end position="21"/>
    </location>
</feature>
<accession>A0A9D4JLA5</accession>
<dbReference type="Proteomes" id="UP000828390">
    <property type="component" value="Unassembled WGS sequence"/>
</dbReference>